<sequence>MKFPVRSACKSRESQGHSSSHFQEYGSYNVHCRRYKIVPYSNNVEDCRDEAQLCNMAIMSLSGEMPQLFNARCLNGEIPAESTVKPNSGYLESAMRNQKVTALNTVNIMNCFVTNTQNKQSARSAAESHGTYSNTWGRLSTSMPLFEDEYEPTSARRDLRASLAIGNHLINGNYAEFDQREHILVLRKVPKHCNCACANTDGCEDECQETHEAYFEICSIVGAKLSFTERPSIIQPMNEMDRDNTWSVYQSQHMERLNSNWILLKAHSFILETFLTGDAYFKVVHYPSKKEETRLILSLNGETFYLECVEVGGLLLLVTPLKIVKQDVESNNILSIIGCCRFVHNLVKATPAFSSLSKTATMSLDSVLSSLPVADELIKSFLMNNLDDCMCSHVYMDGGMFSYVENIIWSEFAIRLLRMLPIYATQSPACKKPIQELTMQYLWDTIQKYPEVIDFLPKPMQNLVVVFQLISSLSDVDRKFTDFQEYIDALGDEEFMLACNMKLNLFKIHQRVVLAVCSANEGVQLTYHSLVRKVDSLLFSQMIPSYIFDEMIQYLINKMDENNEDSECYLKCLKFYYASSSFSDVTAKVAHYLRRKEINFSEDIQYHITGSKMFALNTVSGDAVTEELKLRCFDYDIFKLNTKGLTKLRFSYSMNSLLALCRSPMSLHLSFVADKLVATVEGNACVLKVCPKEKEETLRDALSSLFILNNSWHLEVIEKKLARFWGTRSALESITGPPNFHARLWITVEKNNFNQKEVYVDNNEPVESDMTEIRRDNETVLQPIEEESYVIINSNVPL</sequence>
<keyword evidence="2" id="KW-1185">Reference proteome</keyword>
<accession>A0AAD8UW60</accession>
<dbReference type="Proteomes" id="UP001230268">
    <property type="component" value="Unassembled WGS sequence"/>
</dbReference>
<organism evidence="1 2">
    <name type="scientific">Babesia gibsoni</name>
    <dbReference type="NCBI Taxonomy" id="33632"/>
    <lineage>
        <taxon>Eukaryota</taxon>
        <taxon>Sar</taxon>
        <taxon>Alveolata</taxon>
        <taxon>Apicomplexa</taxon>
        <taxon>Aconoidasida</taxon>
        <taxon>Piroplasmida</taxon>
        <taxon>Babesiidae</taxon>
        <taxon>Babesia</taxon>
    </lineage>
</organism>
<proteinExistence type="predicted"/>
<protein>
    <submittedName>
        <fullName evidence="1">Uncharacterized protein</fullName>
    </submittedName>
</protein>
<name>A0AAD8UW60_BABGI</name>
<dbReference type="AlphaFoldDB" id="A0AAD8UW60"/>
<gene>
    <name evidence="1" type="ORF">BgAZ_106250</name>
</gene>
<evidence type="ECO:0000313" key="2">
    <source>
        <dbReference type="Proteomes" id="UP001230268"/>
    </source>
</evidence>
<evidence type="ECO:0000313" key="1">
    <source>
        <dbReference type="EMBL" id="KAK1444719.1"/>
    </source>
</evidence>
<dbReference type="EMBL" id="JAVEPI010000001">
    <property type="protein sequence ID" value="KAK1444719.1"/>
    <property type="molecule type" value="Genomic_DNA"/>
</dbReference>
<reference evidence="1" key="1">
    <citation type="submission" date="2023-08" db="EMBL/GenBank/DDBJ databases">
        <title>Draft sequence of the Babesia gibsoni genome.</title>
        <authorList>
            <person name="Yamagishi J.Y."/>
            <person name="Xuan X.X."/>
        </authorList>
    </citation>
    <scope>NUCLEOTIDE SEQUENCE</scope>
    <source>
        <strain evidence="1">Azabu</strain>
    </source>
</reference>
<comment type="caution">
    <text evidence="1">The sequence shown here is derived from an EMBL/GenBank/DDBJ whole genome shotgun (WGS) entry which is preliminary data.</text>
</comment>